<dbReference type="EMBL" id="BGPR01066375">
    <property type="protein sequence ID" value="GBO40938.1"/>
    <property type="molecule type" value="Genomic_DNA"/>
</dbReference>
<dbReference type="AlphaFoldDB" id="A0A4Y2WVU7"/>
<dbReference type="OrthoDB" id="8052599at2759"/>
<keyword evidence="1" id="KW-0175">Coiled coil</keyword>
<feature type="coiled-coil region" evidence="1">
    <location>
        <begin position="49"/>
        <end position="81"/>
    </location>
</feature>
<organism evidence="2 3">
    <name type="scientific">Araneus ventricosus</name>
    <name type="common">Orbweaver spider</name>
    <name type="synonym">Epeira ventricosa</name>
    <dbReference type="NCBI Taxonomy" id="182803"/>
    <lineage>
        <taxon>Eukaryota</taxon>
        <taxon>Metazoa</taxon>
        <taxon>Ecdysozoa</taxon>
        <taxon>Arthropoda</taxon>
        <taxon>Chelicerata</taxon>
        <taxon>Arachnida</taxon>
        <taxon>Araneae</taxon>
        <taxon>Araneomorphae</taxon>
        <taxon>Entelegynae</taxon>
        <taxon>Araneoidea</taxon>
        <taxon>Araneidae</taxon>
        <taxon>Araneus</taxon>
    </lineage>
</organism>
<sequence>MQKTKKNQRIYCDNLKLFDISHANSQELLKNEEGRQLLQLQRISRTGCIESLDRKLAECEKEKDKKEIKDLLSDCKLLQQLLPHLMP</sequence>
<evidence type="ECO:0000313" key="2">
    <source>
        <dbReference type="EMBL" id="GBO40938.1"/>
    </source>
</evidence>
<reference evidence="2 3" key="1">
    <citation type="journal article" date="2019" name="Sci. Rep.">
        <title>Orb-weaving spider Araneus ventricosus genome elucidates the spidroin gene catalogue.</title>
        <authorList>
            <person name="Kono N."/>
            <person name="Nakamura H."/>
            <person name="Ohtoshi R."/>
            <person name="Moran D.A.P."/>
            <person name="Shinohara A."/>
            <person name="Yoshida Y."/>
            <person name="Fujiwara M."/>
            <person name="Mori M."/>
            <person name="Tomita M."/>
            <person name="Arakawa K."/>
        </authorList>
    </citation>
    <scope>NUCLEOTIDE SEQUENCE [LARGE SCALE GENOMIC DNA]</scope>
</reference>
<comment type="caution">
    <text evidence="2">The sequence shown here is derived from an EMBL/GenBank/DDBJ whole genome shotgun (WGS) entry which is preliminary data.</text>
</comment>
<protein>
    <submittedName>
        <fullName evidence="2">Uncharacterized protein</fullName>
    </submittedName>
</protein>
<evidence type="ECO:0000256" key="1">
    <source>
        <dbReference type="SAM" id="Coils"/>
    </source>
</evidence>
<evidence type="ECO:0000313" key="3">
    <source>
        <dbReference type="Proteomes" id="UP000499080"/>
    </source>
</evidence>
<keyword evidence="3" id="KW-1185">Reference proteome</keyword>
<name>A0A4Y2WVU7_ARAVE</name>
<proteinExistence type="predicted"/>
<gene>
    <name evidence="2" type="ORF">AVEN_17132_1</name>
</gene>
<accession>A0A4Y2WVU7</accession>
<dbReference type="Proteomes" id="UP000499080">
    <property type="component" value="Unassembled WGS sequence"/>
</dbReference>